<dbReference type="EMBL" id="OZ023703">
    <property type="protein sequence ID" value="CAK9870585.1"/>
    <property type="molecule type" value="Genomic_DNA"/>
</dbReference>
<organism evidence="1 2">
    <name type="scientific">Sphagnum jensenii</name>
    <dbReference type="NCBI Taxonomy" id="128206"/>
    <lineage>
        <taxon>Eukaryota</taxon>
        <taxon>Viridiplantae</taxon>
        <taxon>Streptophyta</taxon>
        <taxon>Embryophyta</taxon>
        <taxon>Bryophyta</taxon>
        <taxon>Sphagnophytina</taxon>
        <taxon>Sphagnopsida</taxon>
        <taxon>Sphagnales</taxon>
        <taxon>Sphagnaceae</taxon>
        <taxon>Sphagnum</taxon>
    </lineage>
</organism>
<proteinExistence type="predicted"/>
<dbReference type="Proteomes" id="UP001497522">
    <property type="component" value="Chromosome 2"/>
</dbReference>
<accession>A0ABP1B5Y1</accession>
<protein>
    <submittedName>
        <fullName evidence="1">Uncharacterized protein</fullName>
    </submittedName>
</protein>
<name>A0ABP1B5Y1_9BRYO</name>
<evidence type="ECO:0000313" key="2">
    <source>
        <dbReference type="Proteomes" id="UP001497522"/>
    </source>
</evidence>
<gene>
    <name evidence="1" type="ORF">CSSPJE1EN2_LOCUS13253</name>
</gene>
<keyword evidence="2" id="KW-1185">Reference proteome</keyword>
<evidence type="ECO:0000313" key="1">
    <source>
        <dbReference type="EMBL" id="CAK9870585.1"/>
    </source>
</evidence>
<sequence>MLHFLLGLNPDGCNMTTDPSCNKSTAMPFIFGTCMEEPLPWVFEVVEVTGPNDFKQGILLWEDGKQLEKAFGENARRSFEDYEPGFVEVLFSALDIESEMDLGDEVSREFAFLWDDCSFDFSSFRQLGFPSVVEMMGMTVVDPSASSSKILPSTSGNWVRSSTNGFSSFLSGRNSVAELPHPCLITTIPYSHAKHLLRNRNILTVSSKMLTCCVQQSMAGVQCARINCNET</sequence>
<reference evidence="1 2" key="1">
    <citation type="submission" date="2024-03" db="EMBL/GenBank/DDBJ databases">
        <authorList>
            <consortium name="ELIXIR-Norway"/>
            <consortium name="Elixir Norway"/>
        </authorList>
    </citation>
    <scope>NUCLEOTIDE SEQUENCE [LARGE SCALE GENOMIC DNA]</scope>
</reference>